<gene>
    <name evidence="2" type="ORF">HNR06_004498</name>
    <name evidence="3" type="ORF">NOSIN_07455</name>
</gene>
<reference evidence="2 5" key="3">
    <citation type="submission" date="2020-07" db="EMBL/GenBank/DDBJ databases">
        <title>Sequencing the genomes of 1000 actinobacteria strains.</title>
        <authorList>
            <person name="Klenk H.-P."/>
        </authorList>
    </citation>
    <scope>NUCLEOTIDE SEQUENCE [LARGE SCALE GENOMIC DNA]</scope>
    <source>
        <strain evidence="2 5">DSM 45278</strain>
    </source>
</reference>
<organism evidence="3 4">
    <name type="scientific">Nocardiopsis sinuspersici</name>
    <dbReference type="NCBI Taxonomy" id="501010"/>
    <lineage>
        <taxon>Bacteria</taxon>
        <taxon>Bacillati</taxon>
        <taxon>Actinomycetota</taxon>
        <taxon>Actinomycetes</taxon>
        <taxon>Streptosporangiales</taxon>
        <taxon>Nocardiopsidaceae</taxon>
        <taxon>Nocardiopsis</taxon>
    </lineage>
</organism>
<reference evidence="4" key="2">
    <citation type="submission" date="2016-08" db="EMBL/GenBank/DDBJ databases">
        <authorList>
            <person name="Tokovenko B."/>
            <person name="Kalinowski J."/>
        </authorList>
    </citation>
    <scope>NUCLEOTIDE SEQUENCE [LARGE SCALE GENOMIC DNA]</scope>
    <source>
        <strain evidence="4">UTMC102</strain>
    </source>
</reference>
<dbReference type="GO" id="GO:0006629">
    <property type="term" value="P:lipid metabolic process"/>
    <property type="evidence" value="ECO:0007669"/>
    <property type="project" value="InterPro"/>
</dbReference>
<dbReference type="InterPro" id="IPR032075">
    <property type="entry name" value="PI-PLC-C1"/>
</dbReference>
<name>A0A1V3BYP1_9ACTN</name>
<dbReference type="RefSeq" id="WP_077690044.1">
    <property type="nucleotide sequence ID" value="NZ_JACCHL010000001.1"/>
</dbReference>
<dbReference type="Proteomes" id="UP000584931">
    <property type="component" value="Unassembled WGS sequence"/>
</dbReference>
<evidence type="ECO:0000313" key="3">
    <source>
        <dbReference type="EMBL" id="OOC53654.1"/>
    </source>
</evidence>
<keyword evidence="4" id="KW-1185">Reference proteome</keyword>
<evidence type="ECO:0000313" key="4">
    <source>
        <dbReference type="Proteomes" id="UP000189004"/>
    </source>
</evidence>
<keyword evidence="1" id="KW-0732">Signal</keyword>
<dbReference type="STRING" id="501010.NOSIN_07455"/>
<dbReference type="InterPro" id="IPR017946">
    <property type="entry name" value="PLC-like_Pdiesterase_TIM-brl"/>
</dbReference>
<dbReference type="EMBL" id="MCOK01000001">
    <property type="protein sequence ID" value="OOC53654.1"/>
    <property type="molecule type" value="Genomic_DNA"/>
</dbReference>
<feature type="signal peptide" evidence="1">
    <location>
        <begin position="1"/>
        <end position="28"/>
    </location>
</feature>
<evidence type="ECO:0000256" key="1">
    <source>
        <dbReference type="SAM" id="SignalP"/>
    </source>
</evidence>
<protein>
    <recommendedName>
        <fullName evidence="6">Calcium-dependent phosphoinositide phospholipase C</fullName>
    </recommendedName>
</protein>
<proteinExistence type="predicted"/>
<accession>A0A1V3BYP1</accession>
<dbReference type="CDD" id="cd08589">
    <property type="entry name" value="PI-PLCc_SaPLC1_like"/>
    <property type="match status" value="1"/>
</dbReference>
<dbReference type="OrthoDB" id="195526at2"/>
<evidence type="ECO:0000313" key="2">
    <source>
        <dbReference type="EMBL" id="NYH54909.1"/>
    </source>
</evidence>
<dbReference type="AlphaFoldDB" id="A0A1V3BYP1"/>
<reference evidence="3" key="1">
    <citation type="submission" date="2016-08" db="EMBL/GenBank/DDBJ databases">
        <authorList>
            <person name="Seilhamer J.J."/>
        </authorList>
    </citation>
    <scope>NUCLEOTIDE SEQUENCE [LARGE SCALE GENOMIC DNA]</scope>
    <source>
        <strain evidence="3">UTMC102</strain>
    </source>
</reference>
<accession>A0A7Y9XFG5</accession>
<dbReference type="Proteomes" id="UP000189004">
    <property type="component" value="Unassembled WGS sequence"/>
</dbReference>
<evidence type="ECO:0008006" key="6">
    <source>
        <dbReference type="Google" id="ProtNLM"/>
    </source>
</evidence>
<feature type="chain" id="PRO_5044566662" description="Calcium-dependent phosphoinositide phospholipase C" evidence="1">
    <location>
        <begin position="29"/>
        <end position="343"/>
    </location>
</feature>
<comment type="caution">
    <text evidence="3">The sequence shown here is derived from an EMBL/GenBank/DDBJ whole genome shotgun (WGS) entry which is preliminary data.</text>
</comment>
<dbReference type="EMBL" id="JACCHL010000001">
    <property type="protein sequence ID" value="NYH54909.1"/>
    <property type="molecule type" value="Genomic_DNA"/>
</dbReference>
<evidence type="ECO:0000313" key="5">
    <source>
        <dbReference type="Proteomes" id="UP000584931"/>
    </source>
</evidence>
<dbReference type="Pfam" id="PF16670">
    <property type="entry name" value="PI-PLC-C1"/>
    <property type="match status" value="1"/>
</dbReference>
<dbReference type="Gene3D" id="3.20.20.190">
    <property type="entry name" value="Phosphatidylinositol (PI) phosphodiesterase"/>
    <property type="match status" value="1"/>
</dbReference>
<dbReference type="GO" id="GO:0008081">
    <property type="term" value="F:phosphoric diester hydrolase activity"/>
    <property type="evidence" value="ECO:0007669"/>
    <property type="project" value="InterPro"/>
</dbReference>
<sequence>MPPARTAALTCAAFVLTLAAAVPASASAAEGTLSRTTSVGVHNAYQTGTFPYFADALDSGAGLLELDVWTDEWFGTWRVNHELVGQDNNCAGATAPDRLRDGGDGDLADCLRDVRTWHEANPGHRPLLLKVELKKGYHAASGLGPAEFDALADQVLGDALFRPGDLLGAHDTLDEAVRADGWPSRDALAGRVVVYLTPGTFEKGNPFDDLWTDEEQAARLRDLAAEGSVGEAATFPAVLGAEGGDPRGRYAEDLRPWFVVFDGSAPSYAGGVDTSWYGENDYLLVMTDAHAVSPAIDARTPSEDEAAARVRELARLGATTVTSDWASLPHVLSMVAPHGSDLG</sequence>
<dbReference type="SUPFAM" id="SSF51695">
    <property type="entry name" value="PLC-like phosphodiesterases"/>
    <property type="match status" value="1"/>
</dbReference>